<evidence type="ECO:0000313" key="10">
    <source>
        <dbReference type="Proteomes" id="UP001602013"/>
    </source>
</evidence>
<dbReference type="PANTHER" id="PTHR34820:SF4">
    <property type="entry name" value="INNER MEMBRANE PROTEIN YEBZ"/>
    <property type="match status" value="1"/>
</dbReference>
<keyword evidence="2" id="KW-0479">Metal-binding</keyword>
<dbReference type="Pfam" id="PF04234">
    <property type="entry name" value="CopC"/>
    <property type="match status" value="1"/>
</dbReference>
<dbReference type="InterPro" id="IPR007348">
    <property type="entry name" value="CopC_dom"/>
</dbReference>
<keyword evidence="3 7" id="KW-0732">Signal</keyword>
<evidence type="ECO:0000256" key="3">
    <source>
        <dbReference type="ARBA" id="ARBA00022729"/>
    </source>
</evidence>
<sequence length="201" mass="20313">MRKSPLAAVVAFVVTLLLGTALAMPALAHTSLRSSDPKENSRVDALTKVKLTFSESVRYPVVLVRGPDDRQYESGTPAVHGSEVTQSVAGSLPAGKYSVAWRVVSSDGHPIEGEIPFTVTGSAAAGQDGTEAAATPPSTPAASGGTPAPEQSAAPVAATPAADDQAEADAGKGGVPAWVWIVVFGIGGVGIGMAISMRKKP</sequence>
<gene>
    <name evidence="9" type="ORF">ACFYXI_02935</name>
</gene>
<dbReference type="Proteomes" id="UP001602013">
    <property type="component" value="Unassembled WGS sequence"/>
</dbReference>
<protein>
    <submittedName>
        <fullName evidence="9">Copper resistance protein CopC</fullName>
    </submittedName>
</protein>
<dbReference type="InterPro" id="IPR014755">
    <property type="entry name" value="Cu-Rt/internalin_Ig-like"/>
</dbReference>
<evidence type="ECO:0000259" key="8">
    <source>
        <dbReference type="Pfam" id="PF04234"/>
    </source>
</evidence>
<dbReference type="PANTHER" id="PTHR34820">
    <property type="entry name" value="INNER MEMBRANE PROTEIN YEBZ"/>
    <property type="match status" value="1"/>
</dbReference>
<feature type="signal peptide" evidence="7">
    <location>
        <begin position="1"/>
        <end position="28"/>
    </location>
</feature>
<keyword evidence="6" id="KW-1133">Transmembrane helix</keyword>
<feature type="region of interest" description="Disordered" evidence="5">
    <location>
        <begin position="125"/>
        <end position="170"/>
    </location>
</feature>
<reference evidence="9 10" key="1">
    <citation type="submission" date="2024-10" db="EMBL/GenBank/DDBJ databases">
        <title>The Natural Products Discovery Center: Release of the First 8490 Sequenced Strains for Exploring Actinobacteria Biosynthetic Diversity.</title>
        <authorList>
            <person name="Kalkreuter E."/>
            <person name="Kautsar S.A."/>
            <person name="Yang D."/>
            <person name="Bader C.D."/>
            <person name="Teijaro C.N."/>
            <person name="Fluegel L."/>
            <person name="Davis C.M."/>
            <person name="Simpson J.R."/>
            <person name="Lauterbach L."/>
            <person name="Steele A.D."/>
            <person name="Gui C."/>
            <person name="Meng S."/>
            <person name="Li G."/>
            <person name="Viehrig K."/>
            <person name="Ye F."/>
            <person name="Su P."/>
            <person name="Kiefer A.F."/>
            <person name="Nichols A."/>
            <person name="Cepeda A.J."/>
            <person name="Yan W."/>
            <person name="Fan B."/>
            <person name="Jiang Y."/>
            <person name="Adhikari A."/>
            <person name="Zheng C.-J."/>
            <person name="Schuster L."/>
            <person name="Cowan T.M."/>
            <person name="Smanski M.J."/>
            <person name="Chevrette M.G."/>
            <person name="De Carvalho L.P.S."/>
            <person name="Shen B."/>
        </authorList>
    </citation>
    <scope>NUCLEOTIDE SEQUENCE [LARGE SCALE GENOMIC DNA]</scope>
    <source>
        <strain evidence="9 10">NPDC002173</strain>
    </source>
</reference>
<evidence type="ECO:0000256" key="5">
    <source>
        <dbReference type="SAM" id="MobiDB-lite"/>
    </source>
</evidence>
<evidence type="ECO:0000313" key="9">
    <source>
        <dbReference type="EMBL" id="MFF3664524.1"/>
    </source>
</evidence>
<proteinExistence type="predicted"/>
<name>A0ABW6SHT9_9ACTN</name>
<comment type="subcellular location">
    <subcellularLocation>
        <location evidence="1">Cell envelope</location>
    </subcellularLocation>
</comment>
<feature type="chain" id="PRO_5046166383" evidence="7">
    <location>
        <begin position="29"/>
        <end position="201"/>
    </location>
</feature>
<dbReference type="EMBL" id="JBIASD010000002">
    <property type="protein sequence ID" value="MFF3664524.1"/>
    <property type="molecule type" value="Genomic_DNA"/>
</dbReference>
<evidence type="ECO:0000256" key="4">
    <source>
        <dbReference type="ARBA" id="ARBA00023008"/>
    </source>
</evidence>
<keyword evidence="10" id="KW-1185">Reference proteome</keyword>
<dbReference type="InterPro" id="IPR032694">
    <property type="entry name" value="CopC/D"/>
</dbReference>
<dbReference type="InterPro" id="IPR014756">
    <property type="entry name" value="Ig_E-set"/>
</dbReference>
<evidence type="ECO:0000256" key="2">
    <source>
        <dbReference type="ARBA" id="ARBA00022723"/>
    </source>
</evidence>
<evidence type="ECO:0000256" key="6">
    <source>
        <dbReference type="SAM" id="Phobius"/>
    </source>
</evidence>
<keyword evidence="4" id="KW-0186">Copper</keyword>
<feature type="region of interest" description="Disordered" evidence="5">
    <location>
        <begin position="68"/>
        <end position="87"/>
    </location>
</feature>
<evidence type="ECO:0000256" key="7">
    <source>
        <dbReference type="SAM" id="SignalP"/>
    </source>
</evidence>
<keyword evidence="6" id="KW-0812">Transmembrane</keyword>
<feature type="transmembrane region" description="Helical" evidence="6">
    <location>
        <begin position="177"/>
        <end position="195"/>
    </location>
</feature>
<feature type="compositionally biased region" description="Low complexity" evidence="5">
    <location>
        <begin position="125"/>
        <end position="163"/>
    </location>
</feature>
<keyword evidence="6" id="KW-0472">Membrane</keyword>
<dbReference type="RefSeq" id="WP_387408621.1">
    <property type="nucleotide sequence ID" value="NZ_JBIASD010000002.1"/>
</dbReference>
<dbReference type="SUPFAM" id="SSF81296">
    <property type="entry name" value="E set domains"/>
    <property type="match status" value="1"/>
</dbReference>
<organism evidence="9 10">
    <name type="scientific">Microtetraspora malaysiensis</name>
    <dbReference type="NCBI Taxonomy" id="161358"/>
    <lineage>
        <taxon>Bacteria</taxon>
        <taxon>Bacillati</taxon>
        <taxon>Actinomycetota</taxon>
        <taxon>Actinomycetes</taxon>
        <taxon>Streptosporangiales</taxon>
        <taxon>Streptosporangiaceae</taxon>
        <taxon>Microtetraspora</taxon>
    </lineage>
</organism>
<accession>A0ABW6SHT9</accession>
<feature type="domain" description="CopC" evidence="8">
    <location>
        <begin position="29"/>
        <end position="119"/>
    </location>
</feature>
<evidence type="ECO:0000256" key="1">
    <source>
        <dbReference type="ARBA" id="ARBA00004196"/>
    </source>
</evidence>
<dbReference type="Gene3D" id="2.60.40.1220">
    <property type="match status" value="1"/>
</dbReference>
<comment type="caution">
    <text evidence="9">The sequence shown here is derived from an EMBL/GenBank/DDBJ whole genome shotgun (WGS) entry which is preliminary data.</text>
</comment>